<comment type="caution">
    <text evidence="4">The sequence shown here is derived from an EMBL/GenBank/DDBJ whole genome shotgun (WGS) entry which is preliminary data.</text>
</comment>
<dbReference type="PROSITE" id="PS51677">
    <property type="entry name" value="NODB"/>
    <property type="match status" value="1"/>
</dbReference>
<dbReference type="InterPro" id="IPR002509">
    <property type="entry name" value="NODB_dom"/>
</dbReference>
<gene>
    <name evidence="4" type="ORF">DFP97_11631</name>
</gene>
<protein>
    <submittedName>
        <fullName evidence="4">Carbohydrate binding protein with CBM11 domain</fullName>
    </submittedName>
</protein>
<dbReference type="Pfam" id="PF21582">
    <property type="entry name" value="CBM30"/>
    <property type="match status" value="2"/>
</dbReference>
<dbReference type="InterPro" id="IPR008979">
    <property type="entry name" value="Galactose-bd-like_sf"/>
</dbReference>
<accession>A0A368VL90</accession>
<name>A0A368VL90_9BACL</name>
<evidence type="ECO:0000313" key="4">
    <source>
        <dbReference type="EMBL" id="RCW42469.1"/>
    </source>
</evidence>
<dbReference type="PANTHER" id="PTHR34216">
    <property type="match status" value="1"/>
</dbReference>
<dbReference type="AlphaFoldDB" id="A0A368VL90"/>
<feature type="signal peptide" evidence="2">
    <location>
        <begin position="1"/>
        <end position="27"/>
    </location>
</feature>
<evidence type="ECO:0000313" key="5">
    <source>
        <dbReference type="Proteomes" id="UP000252415"/>
    </source>
</evidence>
<dbReference type="GO" id="GO:0005975">
    <property type="term" value="P:carbohydrate metabolic process"/>
    <property type="evidence" value="ECO:0007669"/>
    <property type="project" value="InterPro"/>
</dbReference>
<proteinExistence type="predicted"/>
<dbReference type="EMBL" id="QPJD01000016">
    <property type="protein sequence ID" value="RCW42469.1"/>
    <property type="molecule type" value="Genomic_DNA"/>
</dbReference>
<evidence type="ECO:0000256" key="1">
    <source>
        <dbReference type="ARBA" id="ARBA00022729"/>
    </source>
</evidence>
<keyword evidence="1 2" id="KW-0732">Signal</keyword>
<dbReference type="Gene3D" id="2.60.120.430">
    <property type="entry name" value="Galactose-binding lectin"/>
    <property type="match status" value="2"/>
</dbReference>
<feature type="domain" description="NodB homology" evidence="3">
    <location>
        <begin position="187"/>
        <end position="398"/>
    </location>
</feature>
<dbReference type="OrthoDB" id="9812065at2"/>
<dbReference type="SUPFAM" id="SSF88713">
    <property type="entry name" value="Glycoside hydrolase/deacetylase"/>
    <property type="match status" value="1"/>
</dbReference>
<dbReference type="GO" id="GO:0016810">
    <property type="term" value="F:hydrolase activity, acting on carbon-nitrogen (but not peptide) bonds"/>
    <property type="evidence" value="ECO:0007669"/>
    <property type="project" value="InterPro"/>
</dbReference>
<evidence type="ECO:0000259" key="3">
    <source>
        <dbReference type="PROSITE" id="PS51677"/>
    </source>
</evidence>
<organism evidence="4 5">
    <name type="scientific">Paenibacillus prosopidis</name>
    <dbReference type="NCBI Taxonomy" id="630520"/>
    <lineage>
        <taxon>Bacteria</taxon>
        <taxon>Bacillati</taxon>
        <taxon>Bacillota</taxon>
        <taxon>Bacilli</taxon>
        <taxon>Bacillales</taxon>
        <taxon>Paenibacillaceae</taxon>
        <taxon>Paenibacillus</taxon>
    </lineage>
</organism>
<dbReference type="InterPro" id="IPR011330">
    <property type="entry name" value="Glyco_hydro/deAcase_b/a-brl"/>
</dbReference>
<dbReference type="Proteomes" id="UP000252415">
    <property type="component" value="Unassembled WGS sequence"/>
</dbReference>
<feature type="chain" id="PRO_5016934186" evidence="2">
    <location>
        <begin position="28"/>
        <end position="619"/>
    </location>
</feature>
<reference evidence="4 5" key="1">
    <citation type="submission" date="2018-07" db="EMBL/GenBank/DDBJ databases">
        <title>Genomic Encyclopedia of Type Strains, Phase III (KMG-III): the genomes of soil and plant-associated and newly described type strains.</title>
        <authorList>
            <person name="Whitman W."/>
        </authorList>
    </citation>
    <scope>NUCLEOTIDE SEQUENCE [LARGE SCALE GENOMIC DNA]</scope>
    <source>
        <strain evidence="4 5">CECT 7506</strain>
    </source>
</reference>
<dbReference type="InterPro" id="IPR051398">
    <property type="entry name" value="Polysacch_Deacetylase"/>
</dbReference>
<dbReference type="CDD" id="cd10967">
    <property type="entry name" value="CE4_GLA_like_6s"/>
    <property type="match status" value="1"/>
</dbReference>
<evidence type="ECO:0000256" key="2">
    <source>
        <dbReference type="SAM" id="SignalP"/>
    </source>
</evidence>
<dbReference type="Pfam" id="PF01522">
    <property type="entry name" value="Polysacc_deac_1"/>
    <property type="match status" value="1"/>
</dbReference>
<keyword evidence="5" id="KW-1185">Reference proteome</keyword>
<dbReference type="SUPFAM" id="SSF49785">
    <property type="entry name" value="Galactose-binding domain-like"/>
    <property type="match status" value="2"/>
</dbReference>
<dbReference type="RefSeq" id="WP_114382628.1">
    <property type="nucleotide sequence ID" value="NZ_QPJD01000016.1"/>
</dbReference>
<dbReference type="PANTHER" id="PTHR34216:SF11">
    <property type="entry name" value="CHITOOLIGOSACCHARIDE DEACETYLASE"/>
    <property type="match status" value="1"/>
</dbReference>
<dbReference type="InterPro" id="IPR048758">
    <property type="entry name" value="CBM30"/>
</dbReference>
<dbReference type="Gene3D" id="3.20.20.370">
    <property type="entry name" value="Glycoside hydrolase/deacetylase"/>
    <property type="match status" value="1"/>
</dbReference>
<sequence length="619" mass="67670">MKIFFSIFITALILLSQLPIVSQTALAAPSAPYVVNYSGSNNLSTSSDSTVVPGSTGVASQKFVVSGSGWNGAFYTDWGTHDVSNYNTLDFWVKGGAGGEALSINVSDGTNGYSANIQTPSDASWKHVSIDFSAMTGVDFTKWNTITFTCNTSAVNTTFYINNVEFSYVDHYTGPQVTVVPWNGAQSAVSLTFDDGYDSQLDYAVPALDAKGMKATFYITETAITGSRVDDWKKLPLAGHEIGNHSKHHYEPSANPSQPYQRTFNDTLGYDETVAAQTEIAQALNTTVVSYAYPYTNNDPYLVKYLKDTHISARGGWGNGTYYMKSSDTPDWMNISSQFTWSGGSFNTHYKSWIDNAISQRAWTVISAHHVGDADLPLDQFNLLVNYLDTNRSSIWIAPYGTVSGYWRAQKIIEGLTPNATSTGTSYTWNVPAYFPNNINLKVKLKNGDGYQVLQNGQVIQPDTGGNYTISFGAKSLELKRKPYAVNYSNSNNLTVSTDATVVPGNTGVVSQKYVYSGSGWNGAFYTNDWAAHDVSAYNTLDFWVKGGAGGEVFSMYVSDGTNGYSTTIQTPSNASWQHVSINLASMTGVDFTKWKTITFTSVTNPATFYINNVQFSRT</sequence>